<feature type="domain" description="Sulfatase N-terminal" evidence="6">
    <location>
        <begin position="4"/>
        <end position="286"/>
    </location>
</feature>
<keyword evidence="4" id="KW-0106">Calcium</keyword>
<evidence type="ECO:0000256" key="1">
    <source>
        <dbReference type="ARBA" id="ARBA00008779"/>
    </source>
</evidence>
<dbReference type="InterPro" id="IPR000917">
    <property type="entry name" value="Sulfatase_N"/>
</dbReference>
<sequence>MKKNVLLLHTHDTGRCIQPYGYAVETPHLAAFARQGALFRQAFDCGPTCSPARAALLTGQVPHECGMLGLAHRGFGLNDPGKHLANYLRSNGYRTVLAGIQHETNDKPATLGYEENIQAPADQTIADPGRRFMARDSAHADRVCDILRQAQDRPFFISLGLFSTHRPFPEEPDADLDANYLRAPLPILDNDDCRRDWAAFCIMARHVDRCFGQVLTTLAEQGLADDTLVIVTTDHGPAFPWMKCNLNDAGCGIMLMLRMPGMPAGVVSNALVSHMDVYPTLCEWIGLPRPQHELRGRSLMPLLCGEDRELHDDLFAEINFHAARDVQRTVRSKRYRYVRRYDGYERVVLPNIDDGLNKRFLRHEADLGARPRIPEEQLFDLYYDPLTCHSVVGEASYAAVLADMRQRLQAWMVATKDPLLAGPVKAPVGSRLNRQDDLEPQNGNWEQPEQ</sequence>
<gene>
    <name evidence="7" type="ORF">J3R75_001399</name>
</gene>
<name>A0AAE3VF20_9BACT</name>
<dbReference type="InterPro" id="IPR024607">
    <property type="entry name" value="Sulfatase_CS"/>
</dbReference>
<dbReference type="EMBL" id="JAUSVL010000001">
    <property type="protein sequence ID" value="MDQ0289292.1"/>
    <property type="molecule type" value="Genomic_DNA"/>
</dbReference>
<dbReference type="Pfam" id="PF00884">
    <property type="entry name" value="Sulfatase"/>
    <property type="match status" value="1"/>
</dbReference>
<protein>
    <submittedName>
        <fullName evidence="7">Arylsulfatase A-like enzyme</fullName>
    </submittedName>
</protein>
<accession>A0AAE3VF20</accession>
<feature type="region of interest" description="Disordered" evidence="5">
    <location>
        <begin position="426"/>
        <end position="450"/>
    </location>
</feature>
<proteinExistence type="inferred from homology"/>
<keyword evidence="8" id="KW-1185">Reference proteome</keyword>
<dbReference type="Gene3D" id="3.40.720.10">
    <property type="entry name" value="Alkaline Phosphatase, subunit A"/>
    <property type="match status" value="1"/>
</dbReference>
<dbReference type="Proteomes" id="UP001238163">
    <property type="component" value="Unassembled WGS sequence"/>
</dbReference>
<keyword evidence="2" id="KW-0479">Metal-binding</keyword>
<dbReference type="SUPFAM" id="SSF53649">
    <property type="entry name" value="Alkaline phosphatase-like"/>
    <property type="match status" value="1"/>
</dbReference>
<dbReference type="CDD" id="cd16027">
    <property type="entry name" value="SGSH"/>
    <property type="match status" value="1"/>
</dbReference>
<dbReference type="GO" id="GO:0004065">
    <property type="term" value="F:arylsulfatase activity"/>
    <property type="evidence" value="ECO:0007669"/>
    <property type="project" value="TreeGrafter"/>
</dbReference>
<evidence type="ECO:0000259" key="6">
    <source>
        <dbReference type="Pfam" id="PF00884"/>
    </source>
</evidence>
<evidence type="ECO:0000256" key="4">
    <source>
        <dbReference type="ARBA" id="ARBA00022837"/>
    </source>
</evidence>
<evidence type="ECO:0000313" key="7">
    <source>
        <dbReference type="EMBL" id="MDQ0289292.1"/>
    </source>
</evidence>
<evidence type="ECO:0000256" key="3">
    <source>
        <dbReference type="ARBA" id="ARBA00022801"/>
    </source>
</evidence>
<comment type="caution">
    <text evidence="7">The sequence shown here is derived from an EMBL/GenBank/DDBJ whole genome shotgun (WGS) entry which is preliminary data.</text>
</comment>
<evidence type="ECO:0000256" key="2">
    <source>
        <dbReference type="ARBA" id="ARBA00022723"/>
    </source>
</evidence>
<evidence type="ECO:0000313" key="8">
    <source>
        <dbReference type="Proteomes" id="UP001238163"/>
    </source>
</evidence>
<dbReference type="PROSITE" id="PS00523">
    <property type="entry name" value="SULFATASE_1"/>
    <property type="match status" value="1"/>
</dbReference>
<dbReference type="GO" id="GO:0046872">
    <property type="term" value="F:metal ion binding"/>
    <property type="evidence" value="ECO:0007669"/>
    <property type="project" value="UniProtKB-KW"/>
</dbReference>
<dbReference type="RefSeq" id="WP_307260705.1">
    <property type="nucleotide sequence ID" value="NZ_JAUSVL010000001.1"/>
</dbReference>
<reference evidence="7" key="1">
    <citation type="submission" date="2023-07" db="EMBL/GenBank/DDBJ databases">
        <title>Genomic Encyclopedia of Type Strains, Phase IV (KMG-IV): sequencing the most valuable type-strain genomes for metagenomic binning, comparative biology and taxonomic classification.</title>
        <authorList>
            <person name="Goeker M."/>
        </authorList>
    </citation>
    <scope>NUCLEOTIDE SEQUENCE</scope>
    <source>
        <strain evidence="7">DSM 24202</strain>
    </source>
</reference>
<keyword evidence="3" id="KW-0378">Hydrolase</keyword>
<dbReference type="PANTHER" id="PTHR42693:SF53">
    <property type="entry name" value="ENDO-4-O-SULFATASE"/>
    <property type="match status" value="1"/>
</dbReference>
<dbReference type="InterPro" id="IPR050738">
    <property type="entry name" value="Sulfatase"/>
</dbReference>
<organism evidence="7 8">
    <name type="scientific">Oligosphaera ethanolica</name>
    <dbReference type="NCBI Taxonomy" id="760260"/>
    <lineage>
        <taxon>Bacteria</taxon>
        <taxon>Pseudomonadati</taxon>
        <taxon>Lentisphaerota</taxon>
        <taxon>Oligosphaeria</taxon>
        <taxon>Oligosphaerales</taxon>
        <taxon>Oligosphaeraceae</taxon>
        <taxon>Oligosphaera</taxon>
    </lineage>
</organism>
<evidence type="ECO:0000256" key="5">
    <source>
        <dbReference type="SAM" id="MobiDB-lite"/>
    </source>
</evidence>
<dbReference type="PANTHER" id="PTHR42693">
    <property type="entry name" value="ARYLSULFATASE FAMILY MEMBER"/>
    <property type="match status" value="1"/>
</dbReference>
<dbReference type="InterPro" id="IPR017850">
    <property type="entry name" value="Alkaline_phosphatase_core_sf"/>
</dbReference>
<dbReference type="AlphaFoldDB" id="A0AAE3VF20"/>
<comment type="similarity">
    <text evidence="1">Belongs to the sulfatase family.</text>
</comment>
<feature type="compositionally biased region" description="Polar residues" evidence="5">
    <location>
        <begin position="441"/>
        <end position="450"/>
    </location>
</feature>